<dbReference type="HOGENOM" id="CLU_629469_0_0_2"/>
<protein>
    <recommendedName>
        <fullName evidence="5">Fucose isomerase</fullName>
    </recommendedName>
</protein>
<dbReference type="EMBL" id="CP000852">
    <property type="protein sequence ID" value="ABW01481.1"/>
    <property type="molecule type" value="Genomic_DNA"/>
</dbReference>
<keyword evidence="1" id="KW-0413">Isomerase</keyword>
<dbReference type="STRING" id="397948.Cmaq_0641"/>
<dbReference type="GO" id="GO:0005996">
    <property type="term" value="P:monosaccharide metabolic process"/>
    <property type="evidence" value="ECO:0007669"/>
    <property type="project" value="InterPro"/>
</dbReference>
<dbReference type="PANTHER" id="PTHR36120:SF1">
    <property type="entry name" value="L-FUCOSE ISOMERASE C-TERMINAL DOMAIN-CONTAINING PROTEIN"/>
    <property type="match status" value="1"/>
</dbReference>
<dbReference type="SUPFAM" id="SSF53743">
    <property type="entry name" value="FucI/AraA N-terminal and middle domains"/>
    <property type="match status" value="1"/>
</dbReference>
<dbReference type="OrthoDB" id="26618at2157"/>
<dbReference type="GeneID" id="5708922"/>
<dbReference type="AlphaFoldDB" id="A8MCH5"/>
<evidence type="ECO:0000256" key="2">
    <source>
        <dbReference type="ARBA" id="ARBA00023277"/>
    </source>
</evidence>
<organism evidence="3 4">
    <name type="scientific">Caldivirga maquilingensis (strain ATCC 700844 / DSM 13496 / JCM 10307 / IC-167)</name>
    <dbReference type="NCBI Taxonomy" id="397948"/>
    <lineage>
        <taxon>Archaea</taxon>
        <taxon>Thermoproteota</taxon>
        <taxon>Thermoprotei</taxon>
        <taxon>Thermoproteales</taxon>
        <taxon>Thermoproteaceae</taxon>
        <taxon>Caldivirga</taxon>
    </lineage>
</organism>
<dbReference type="GO" id="GO:0016861">
    <property type="term" value="F:intramolecular oxidoreductase activity, interconverting aldoses and ketoses"/>
    <property type="evidence" value="ECO:0007669"/>
    <property type="project" value="InterPro"/>
</dbReference>
<evidence type="ECO:0008006" key="5">
    <source>
        <dbReference type="Google" id="ProtNLM"/>
    </source>
</evidence>
<dbReference type="eggNOG" id="arCOG01772">
    <property type="taxonomic scope" value="Archaea"/>
</dbReference>
<keyword evidence="4" id="KW-1185">Reference proteome</keyword>
<dbReference type="InterPro" id="IPR009015">
    <property type="entry name" value="Fucose_isomerase_N/cen_sf"/>
</dbReference>
<dbReference type="GO" id="GO:0005737">
    <property type="term" value="C:cytoplasm"/>
    <property type="evidence" value="ECO:0007669"/>
    <property type="project" value="InterPro"/>
</dbReference>
<proteinExistence type="predicted"/>
<name>A8MCH5_CALMQ</name>
<reference evidence="3 4" key="1">
    <citation type="submission" date="2007-10" db="EMBL/GenBank/DDBJ databases">
        <title>Complete sequence of Caldivirga maquilingensis IC-167.</title>
        <authorList>
            <consortium name="US DOE Joint Genome Institute"/>
            <person name="Copeland A."/>
            <person name="Lucas S."/>
            <person name="Lapidus A."/>
            <person name="Barry K."/>
            <person name="Glavina del Rio T."/>
            <person name="Dalin E."/>
            <person name="Tice H."/>
            <person name="Pitluck S."/>
            <person name="Saunders E."/>
            <person name="Brettin T."/>
            <person name="Bruce D."/>
            <person name="Detter J.C."/>
            <person name="Han C."/>
            <person name="Schmutz J."/>
            <person name="Larimer F."/>
            <person name="Land M."/>
            <person name="Hauser L."/>
            <person name="Kyrpides N."/>
            <person name="Ivanova N."/>
            <person name="Biddle J.F."/>
            <person name="Zhang Z."/>
            <person name="Fitz-Gibbon S.T."/>
            <person name="Lowe T.M."/>
            <person name="Saltikov C."/>
            <person name="House C.H."/>
            <person name="Richardson P."/>
        </authorList>
    </citation>
    <scope>NUCLEOTIDE SEQUENCE [LARGE SCALE GENOMIC DNA]</scope>
    <source>
        <strain evidence="4">ATCC 700844 / DSM 13496 / JCM 10307 / IC-167</strain>
    </source>
</reference>
<evidence type="ECO:0000313" key="4">
    <source>
        <dbReference type="Proteomes" id="UP000001137"/>
    </source>
</evidence>
<accession>A8MCH5</accession>
<keyword evidence="2" id="KW-0119">Carbohydrate metabolism</keyword>
<dbReference type="KEGG" id="cma:Cmaq_0641"/>
<evidence type="ECO:0000313" key="3">
    <source>
        <dbReference type="EMBL" id="ABW01481.1"/>
    </source>
</evidence>
<dbReference type="PANTHER" id="PTHR36120">
    <property type="entry name" value="FUCOSE ISOMERASE"/>
    <property type="match status" value="1"/>
</dbReference>
<evidence type="ECO:0000256" key="1">
    <source>
        <dbReference type="ARBA" id="ARBA00023235"/>
    </source>
</evidence>
<gene>
    <name evidence="3" type="ordered locus">Cmaq_0641</name>
</gene>
<dbReference type="RefSeq" id="WP_012185701.1">
    <property type="nucleotide sequence ID" value="NC_009954.1"/>
</dbReference>
<dbReference type="Proteomes" id="UP000001137">
    <property type="component" value="Chromosome"/>
</dbReference>
<sequence>MVKLPVVFLEPPLGAVGYPGGPSFKYLQGNAPSEVSSWFETFWKWASDFESRVLNRLKSLYPDVEFTPYYARSIDDLEDALTRESESVGFIVIDLQGPSSMVQRIVATGKPVVFIAESLGGGGDYLLYNRLLEQYPVLGIVTRSVDSNEALSLVKYLIALTMLKNTHAVVISNRDLSNWLSSISRNTGVKFTLISGGEFVDKYYSRVNADEAKPIAETWVKEASHYPDPDKQWPEVLKSARLYIAVNRLLEDYKANAVTIDCLGLRSASAVVLDAWPCLTWMQLWLNGKYVPMCEADANSLIAALIGKYLLNTAGSATDPVTDELTGEVTYYHCYLPINPKPGIRLRYSIIPSHLGTRYAAVNVEYPVGSDLTAVGIDAVNRIMHIHVSKVTGNELSLPACGTKVIAKANVKALSVKWGAGWHRVPLLGDHRDELKKMAKLMGFKVIEEDQ</sequence>